<organism evidence="4 5">
    <name type="scientific">Capsella rubella</name>
    <dbReference type="NCBI Taxonomy" id="81985"/>
    <lineage>
        <taxon>Eukaryota</taxon>
        <taxon>Viridiplantae</taxon>
        <taxon>Streptophyta</taxon>
        <taxon>Embryophyta</taxon>
        <taxon>Tracheophyta</taxon>
        <taxon>Spermatophyta</taxon>
        <taxon>Magnoliopsida</taxon>
        <taxon>eudicotyledons</taxon>
        <taxon>Gunneridae</taxon>
        <taxon>Pentapetalae</taxon>
        <taxon>rosids</taxon>
        <taxon>malvids</taxon>
        <taxon>Brassicales</taxon>
        <taxon>Brassicaceae</taxon>
        <taxon>Camelineae</taxon>
        <taxon>Capsella</taxon>
    </lineage>
</organism>
<sequence>GSKYECMSSSAFAFICSCRRQSQFPVHSQSSTCGPELRFRAAFAYIQAVLVTNWTDSEMGSGNLIKAIIRLKRGKQRSIKNDKGFVKPKASKKKGTLSSSLTRTEDWAATRIQTAFKAYKARKILRRLKGIARAKLSTEKHSVKNQAVVTLRYLHSWSKIQSEIKARRVCMVTEWRLKNKRLEHQQKLEAKLHDVEVEWNGGSETKDEILERILQREEATIKRERALAYAFSHQWKADGKTQWLGSYELGNTNWGWSWKERWISARPWEVRYSVTPKKPKSLKTLCKSETNSNSPAKRVMSLSSVPAKAPSSGARNAVKPRRLSFPGA</sequence>
<reference evidence="5" key="1">
    <citation type="journal article" date="2013" name="Nat. Genet.">
        <title>The Capsella rubella genome and the genomic consequences of rapid mating system evolution.</title>
        <authorList>
            <person name="Slotte T."/>
            <person name="Hazzouri K.M."/>
            <person name="Agren J.A."/>
            <person name="Koenig D."/>
            <person name="Maumus F."/>
            <person name="Guo Y.L."/>
            <person name="Steige K."/>
            <person name="Platts A.E."/>
            <person name="Escobar J.S."/>
            <person name="Newman L.K."/>
            <person name="Wang W."/>
            <person name="Mandakova T."/>
            <person name="Vello E."/>
            <person name="Smith L.M."/>
            <person name="Henz S.R."/>
            <person name="Steffen J."/>
            <person name="Takuno S."/>
            <person name="Brandvain Y."/>
            <person name="Coop G."/>
            <person name="Andolfatto P."/>
            <person name="Hu T.T."/>
            <person name="Blanchette M."/>
            <person name="Clark R.M."/>
            <person name="Quesneville H."/>
            <person name="Nordborg M."/>
            <person name="Gaut B.S."/>
            <person name="Lysak M.A."/>
            <person name="Jenkins J."/>
            <person name="Grimwood J."/>
            <person name="Chapman J."/>
            <person name="Prochnik S."/>
            <person name="Shu S."/>
            <person name="Rokhsar D."/>
            <person name="Schmutz J."/>
            <person name="Weigel D."/>
            <person name="Wright S.I."/>
        </authorList>
    </citation>
    <scope>NUCLEOTIDE SEQUENCE [LARGE SCALE GENOMIC DNA]</scope>
    <source>
        <strain evidence="5">cv. Monte Gargano</strain>
    </source>
</reference>
<dbReference type="STRING" id="81985.R0FZF4"/>
<dbReference type="CDD" id="cd23767">
    <property type="entry name" value="IQCD"/>
    <property type="match status" value="1"/>
</dbReference>
<dbReference type="Proteomes" id="UP000029121">
    <property type="component" value="Unassembled WGS sequence"/>
</dbReference>
<comment type="similarity">
    <text evidence="2">Belongs to the IQD family.</text>
</comment>
<dbReference type="AlphaFoldDB" id="R0FZF4"/>
<protein>
    <recommendedName>
        <fullName evidence="6">Protein IQ-DOMAIN 1</fullName>
    </recommendedName>
</protein>
<dbReference type="EMBL" id="KB870808">
    <property type="protein sequence ID" value="EOA28482.1"/>
    <property type="molecule type" value="Genomic_DNA"/>
</dbReference>
<feature type="region of interest" description="Disordered" evidence="3">
    <location>
        <begin position="285"/>
        <end position="328"/>
    </location>
</feature>
<evidence type="ECO:0008006" key="6">
    <source>
        <dbReference type="Google" id="ProtNLM"/>
    </source>
</evidence>
<evidence type="ECO:0000256" key="1">
    <source>
        <dbReference type="ARBA" id="ARBA00022860"/>
    </source>
</evidence>
<evidence type="ECO:0000256" key="2">
    <source>
        <dbReference type="ARBA" id="ARBA00024341"/>
    </source>
</evidence>
<name>R0FZF4_9BRAS</name>
<gene>
    <name evidence="4" type="ORF">CARUB_v10024692mg</name>
</gene>
<feature type="non-terminal residue" evidence="4">
    <location>
        <position position="1"/>
    </location>
</feature>
<dbReference type="PROSITE" id="PS50096">
    <property type="entry name" value="IQ"/>
    <property type="match status" value="1"/>
</dbReference>
<dbReference type="PANTHER" id="PTHR32295:SF93">
    <property type="entry name" value="PROTEIN IQ-DOMAIN 9"/>
    <property type="match status" value="1"/>
</dbReference>
<keyword evidence="5" id="KW-1185">Reference proteome</keyword>
<accession>R0FZF4</accession>
<dbReference type="GO" id="GO:0005516">
    <property type="term" value="F:calmodulin binding"/>
    <property type="evidence" value="ECO:0007669"/>
    <property type="project" value="UniProtKB-KW"/>
</dbReference>
<evidence type="ECO:0000313" key="4">
    <source>
        <dbReference type="EMBL" id="EOA28482.1"/>
    </source>
</evidence>
<keyword evidence="1" id="KW-0112">Calmodulin-binding</keyword>
<dbReference type="PANTHER" id="PTHR32295">
    <property type="entry name" value="IQ-DOMAIN 5-RELATED"/>
    <property type="match status" value="1"/>
</dbReference>
<dbReference type="eggNOG" id="ENOG502QREU">
    <property type="taxonomic scope" value="Eukaryota"/>
</dbReference>
<evidence type="ECO:0000313" key="5">
    <source>
        <dbReference type="Proteomes" id="UP000029121"/>
    </source>
</evidence>
<proteinExistence type="inferred from homology"/>
<evidence type="ECO:0000256" key="3">
    <source>
        <dbReference type="SAM" id="MobiDB-lite"/>
    </source>
</evidence>